<keyword evidence="7" id="KW-0243">Dynein</keyword>
<dbReference type="Pfam" id="PF00400">
    <property type="entry name" value="WD40"/>
    <property type="match status" value="1"/>
</dbReference>
<comment type="caution">
    <text evidence="12">The sequence shown here is derived from an EMBL/GenBank/DDBJ whole genome shotgun (WGS) entry which is preliminary data.</text>
</comment>
<dbReference type="SUPFAM" id="SSF50978">
    <property type="entry name" value="WD40 repeat-like"/>
    <property type="match status" value="1"/>
</dbReference>
<evidence type="ECO:0000256" key="5">
    <source>
        <dbReference type="ARBA" id="ARBA00022701"/>
    </source>
</evidence>
<evidence type="ECO:0000313" key="13">
    <source>
        <dbReference type="Proteomes" id="UP000886998"/>
    </source>
</evidence>
<evidence type="ECO:0000313" key="12">
    <source>
        <dbReference type="EMBL" id="GFY58843.1"/>
    </source>
</evidence>
<dbReference type="Gene3D" id="2.130.10.10">
    <property type="entry name" value="YVTN repeat-like/Quinoprotein amine dehydrogenase"/>
    <property type="match status" value="1"/>
</dbReference>
<protein>
    <submittedName>
        <fullName evidence="12">Dynein intermediate chain 2, ciliary</fullName>
    </submittedName>
</protein>
<dbReference type="PROSITE" id="PS50082">
    <property type="entry name" value="WD_REPEATS_2"/>
    <property type="match status" value="1"/>
</dbReference>
<evidence type="ECO:0000256" key="11">
    <source>
        <dbReference type="PROSITE-ProRule" id="PRU00221"/>
    </source>
</evidence>
<keyword evidence="8" id="KW-0505">Motor protein</keyword>
<dbReference type="SMART" id="SM00320">
    <property type="entry name" value="WD40"/>
    <property type="match status" value="1"/>
</dbReference>
<dbReference type="OrthoDB" id="10261376at2759"/>
<dbReference type="InterPro" id="IPR015943">
    <property type="entry name" value="WD40/YVTN_repeat-like_dom_sf"/>
</dbReference>
<keyword evidence="9" id="KW-0206">Cytoskeleton</keyword>
<proteinExistence type="inferred from homology"/>
<dbReference type="Proteomes" id="UP000886998">
    <property type="component" value="Unassembled WGS sequence"/>
</dbReference>
<evidence type="ECO:0000256" key="1">
    <source>
        <dbReference type="ARBA" id="ARBA00004430"/>
    </source>
</evidence>
<evidence type="ECO:0000256" key="6">
    <source>
        <dbReference type="ARBA" id="ARBA00022737"/>
    </source>
</evidence>
<dbReference type="GO" id="GO:0045503">
    <property type="term" value="F:dynein light chain binding"/>
    <property type="evidence" value="ECO:0007669"/>
    <property type="project" value="TreeGrafter"/>
</dbReference>
<comment type="subcellular location">
    <subcellularLocation>
        <location evidence="1">Cytoplasm</location>
        <location evidence="1">Cytoskeleton</location>
        <location evidence="1">Cilium axoneme</location>
    </subcellularLocation>
</comment>
<feature type="repeat" description="WD" evidence="11">
    <location>
        <begin position="18"/>
        <end position="51"/>
    </location>
</feature>
<name>A0A8X6XTI4_9ARAC</name>
<dbReference type="GO" id="GO:0003341">
    <property type="term" value="P:cilium movement"/>
    <property type="evidence" value="ECO:0007669"/>
    <property type="project" value="TreeGrafter"/>
</dbReference>
<dbReference type="PANTHER" id="PTHR12442:SF11">
    <property type="entry name" value="DYNEIN AXONEMAL INTERMEDIATE CHAIN 1"/>
    <property type="match status" value="1"/>
</dbReference>
<evidence type="ECO:0000256" key="2">
    <source>
        <dbReference type="ARBA" id="ARBA00011059"/>
    </source>
</evidence>
<dbReference type="EMBL" id="BMAV01012277">
    <property type="protein sequence ID" value="GFY58843.1"/>
    <property type="molecule type" value="Genomic_DNA"/>
</dbReference>
<organism evidence="12 13">
    <name type="scientific">Trichonephila inaurata madagascariensis</name>
    <dbReference type="NCBI Taxonomy" id="2747483"/>
    <lineage>
        <taxon>Eukaryota</taxon>
        <taxon>Metazoa</taxon>
        <taxon>Ecdysozoa</taxon>
        <taxon>Arthropoda</taxon>
        <taxon>Chelicerata</taxon>
        <taxon>Arachnida</taxon>
        <taxon>Araneae</taxon>
        <taxon>Araneomorphae</taxon>
        <taxon>Entelegynae</taxon>
        <taxon>Araneoidea</taxon>
        <taxon>Nephilidae</taxon>
        <taxon>Trichonephila</taxon>
        <taxon>Trichonephila inaurata</taxon>
    </lineage>
</organism>
<dbReference type="GO" id="GO:0005874">
    <property type="term" value="C:microtubule"/>
    <property type="evidence" value="ECO:0007669"/>
    <property type="project" value="UniProtKB-KW"/>
</dbReference>
<sequence>MGLIHRGSFNDKRCDATYSEHKSQVYRVQWNYLHPRVFLSCSEDYTIQIWDHTERHSMFEFFFEHEVKDVAWAPFSSTLFAAISGNAIALETMDRTKFVAGEIEKMDKLLFTARMQ</sequence>
<keyword evidence="6" id="KW-0677">Repeat</keyword>
<dbReference type="GO" id="GO:0045504">
    <property type="term" value="F:dynein heavy chain binding"/>
    <property type="evidence" value="ECO:0007669"/>
    <property type="project" value="TreeGrafter"/>
</dbReference>
<evidence type="ECO:0000256" key="10">
    <source>
        <dbReference type="ARBA" id="ARBA00023273"/>
    </source>
</evidence>
<keyword evidence="4 11" id="KW-0853">WD repeat</keyword>
<keyword evidence="13" id="KW-1185">Reference proteome</keyword>
<comment type="similarity">
    <text evidence="2">Belongs to the dynein intermediate chain family.</text>
</comment>
<reference evidence="12" key="1">
    <citation type="submission" date="2020-08" db="EMBL/GenBank/DDBJ databases">
        <title>Multicomponent nature underlies the extraordinary mechanical properties of spider dragline silk.</title>
        <authorList>
            <person name="Kono N."/>
            <person name="Nakamura H."/>
            <person name="Mori M."/>
            <person name="Yoshida Y."/>
            <person name="Ohtoshi R."/>
            <person name="Malay A.D."/>
            <person name="Moran D.A.P."/>
            <person name="Tomita M."/>
            <person name="Numata K."/>
            <person name="Arakawa K."/>
        </authorList>
    </citation>
    <scope>NUCLEOTIDE SEQUENCE</scope>
</reference>
<keyword evidence="10" id="KW-0966">Cell projection</keyword>
<dbReference type="GO" id="GO:0036158">
    <property type="term" value="P:outer dynein arm assembly"/>
    <property type="evidence" value="ECO:0007669"/>
    <property type="project" value="TreeGrafter"/>
</dbReference>
<evidence type="ECO:0000256" key="3">
    <source>
        <dbReference type="ARBA" id="ARBA00022490"/>
    </source>
</evidence>
<dbReference type="AlphaFoldDB" id="A0A8X6XTI4"/>
<dbReference type="InterPro" id="IPR036322">
    <property type="entry name" value="WD40_repeat_dom_sf"/>
</dbReference>
<accession>A0A8X6XTI4</accession>
<evidence type="ECO:0000256" key="8">
    <source>
        <dbReference type="ARBA" id="ARBA00023175"/>
    </source>
</evidence>
<keyword evidence="5" id="KW-0493">Microtubule</keyword>
<evidence type="ECO:0000256" key="9">
    <source>
        <dbReference type="ARBA" id="ARBA00023212"/>
    </source>
</evidence>
<evidence type="ECO:0000256" key="4">
    <source>
        <dbReference type="ARBA" id="ARBA00022574"/>
    </source>
</evidence>
<gene>
    <name evidence="12" type="ORF">TNIN_324871</name>
</gene>
<dbReference type="InterPro" id="IPR001680">
    <property type="entry name" value="WD40_rpt"/>
</dbReference>
<dbReference type="PANTHER" id="PTHR12442">
    <property type="entry name" value="DYNEIN INTERMEDIATE CHAIN"/>
    <property type="match status" value="1"/>
</dbReference>
<evidence type="ECO:0000256" key="7">
    <source>
        <dbReference type="ARBA" id="ARBA00023017"/>
    </source>
</evidence>
<dbReference type="GO" id="GO:0036157">
    <property type="term" value="C:outer dynein arm"/>
    <property type="evidence" value="ECO:0007669"/>
    <property type="project" value="TreeGrafter"/>
</dbReference>
<keyword evidence="3" id="KW-0963">Cytoplasm</keyword>
<dbReference type="InterPro" id="IPR050687">
    <property type="entry name" value="Dynein_IC"/>
</dbReference>